<dbReference type="GO" id="GO:0008168">
    <property type="term" value="F:methyltransferase activity"/>
    <property type="evidence" value="ECO:0007669"/>
    <property type="project" value="UniProtKB-KW"/>
</dbReference>
<organism evidence="2 3">
    <name type="scientific">Syntrophobacter fumaroxidans (strain DSM 10017 / MPOB)</name>
    <dbReference type="NCBI Taxonomy" id="335543"/>
    <lineage>
        <taxon>Bacteria</taxon>
        <taxon>Pseudomonadati</taxon>
        <taxon>Thermodesulfobacteriota</taxon>
        <taxon>Syntrophobacteria</taxon>
        <taxon>Syntrophobacterales</taxon>
        <taxon>Syntrophobacteraceae</taxon>
        <taxon>Syntrophobacter</taxon>
    </lineage>
</organism>
<dbReference type="InterPro" id="IPR041698">
    <property type="entry name" value="Methyltransf_25"/>
</dbReference>
<name>A0LQD5_SYNFM</name>
<dbReference type="OrthoDB" id="9808140at2"/>
<dbReference type="EMBL" id="CP000478">
    <property type="protein sequence ID" value="ABK19637.1"/>
    <property type="molecule type" value="Genomic_DNA"/>
</dbReference>
<evidence type="ECO:0000313" key="2">
    <source>
        <dbReference type="EMBL" id="ABK19637.1"/>
    </source>
</evidence>
<dbReference type="SUPFAM" id="SSF53335">
    <property type="entry name" value="S-adenosyl-L-methionine-dependent methyltransferases"/>
    <property type="match status" value="1"/>
</dbReference>
<dbReference type="Gene3D" id="3.40.50.150">
    <property type="entry name" value="Vaccinia Virus protein VP39"/>
    <property type="match status" value="1"/>
</dbReference>
<dbReference type="InterPro" id="IPR029063">
    <property type="entry name" value="SAM-dependent_MTases_sf"/>
</dbReference>
<reference evidence="2 3" key="1">
    <citation type="submission" date="2006-10" db="EMBL/GenBank/DDBJ databases">
        <title>Complete sequence of Syntrophobacter fumaroxidans MPOB.</title>
        <authorList>
            <consortium name="US DOE Joint Genome Institute"/>
            <person name="Copeland A."/>
            <person name="Lucas S."/>
            <person name="Lapidus A."/>
            <person name="Barry K."/>
            <person name="Detter J.C."/>
            <person name="Glavina del Rio T."/>
            <person name="Hammon N."/>
            <person name="Israni S."/>
            <person name="Pitluck S."/>
            <person name="Goltsman E.G."/>
            <person name="Martinez M."/>
            <person name="Schmutz J."/>
            <person name="Larimer F."/>
            <person name="Land M."/>
            <person name="Hauser L."/>
            <person name="Kyrpides N."/>
            <person name="Kim E."/>
            <person name="Boone D.R."/>
            <person name="Brockman F."/>
            <person name="Culley D."/>
            <person name="Ferry J."/>
            <person name="Gunsalus R."/>
            <person name="McInerney M.J."/>
            <person name="Morrison M."/>
            <person name="Plugge C."/>
            <person name="Rohlin L."/>
            <person name="Scholten J."/>
            <person name="Sieber J."/>
            <person name="Stams A.J.M."/>
            <person name="Worm P."/>
            <person name="Henstra A.M."/>
            <person name="Richardson P."/>
        </authorList>
    </citation>
    <scope>NUCLEOTIDE SEQUENCE [LARGE SCALE GENOMIC DNA]</scope>
    <source>
        <strain evidence="3">DSM 10017 / MPOB</strain>
    </source>
</reference>
<dbReference type="STRING" id="335543.Sfum_3970"/>
<dbReference type="AlphaFoldDB" id="A0LQD5"/>
<feature type="domain" description="Methyltransferase" evidence="1">
    <location>
        <begin position="51"/>
        <end position="148"/>
    </location>
</feature>
<dbReference type="eggNOG" id="COG2226">
    <property type="taxonomic scope" value="Bacteria"/>
</dbReference>
<evidence type="ECO:0000313" key="3">
    <source>
        <dbReference type="Proteomes" id="UP000001784"/>
    </source>
</evidence>
<dbReference type="InParanoid" id="A0LQD5"/>
<dbReference type="Proteomes" id="UP000001784">
    <property type="component" value="Chromosome"/>
</dbReference>
<proteinExistence type="predicted"/>
<protein>
    <submittedName>
        <fullName evidence="2">Methyltransferase type 11</fullName>
    </submittedName>
</protein>
<dbReference type="InterPro" id="IPR050508">
    <property type="entry name" value="Methyltransf_Superfamily"/>
</dbReference>
<dbReference type="KEGG" id="sfu:Sfum_3970"/>
<accession>A0LQD5</accession>
<dbReference type="PANTHER" id="PTHR42912:SF80">
    <property type="entry name" value="METHYLTRANSFERASE DOMAIN-CONTAINING PROTEIN"/>
    <property type="match status" value="1"/>
</dbReference>
<keyword evidence="2" id="KW-0808">Transferase</keyword>
<gene>
    <name evidence="2" type="ordered locus">Sfum_3970</name>
</gene>
<evidence type="ECO:0000259" key="1">
    <source>
        <dbReference type="Pfam" id="PF13649"/>
    </source>
</evidence>
<dbReference type="GO" id="GO:0032259">
    <property type="term" value="P:methylation"/>
    <property type="evidence" value="ECO:0007669"/>
    <property type="project" value="UniProtKB-KW"/>
</dbReference>
<dbReference type="Pfam" id="PF13649">
    <property type="entry name" value="Methyltransf_25"/>
    <property type="match status" value="1"/>
</dbReference>
<dbReference type="CDD" id="cd02440">
    <property type="entry name" value="AdoMet_MTases"/>
    <property type="match status" value="1"/>
</dbReference>
<sequence length="259" mass="29640">MTIEADPEWWKTMFDELYLLTDARSVCDEEITRREVDLICRLLPIRSDQRVLDLCSGHGRHSLEFCARGFSRCILVDYSEYLLRCGRSRALERNHSMGFIQADARSTGLASASFDHVLILGNSFGYLRDAAGDGEILKEAHRVLRPAGWLLLDLADGTAVREKLSPEAWHEIGREIIVCRRREVEGDTVFVREMVLSKEKGLLRDRTYAIRFYDPAQIAALLNRTGFESVRVLTDFSPHRTPGDYGFMNRRMIALGRKV</sequence>
<dbReference type="HOGENOM" id="CLU_069129_1_2_7"/>
<keyword evidence="3" id="KW-1185">Reference proteome</keyword>
<dbReference type="RefSeq" id="WP_011700752.1">
    <property type="nucleotide sequence ID" value="NC_008554.1"/>
</dbReference>
<dbReference type="PANTHER" id="PTHR42912">
    <property type="entry name" value="METHYLTRANSFERASE"/>
    <property type="match status" value="1"/>
</dbReference>
<keyword evidence="2" id="KW-0489">Methyltransferase</keyword>